<dbReference type="eggNOG" id="COG4961">
    <property type="taxonomic scope" value="Bacteria"/>
</dbReference>
<organism evidence="3 4">
    <name type="scientific">Methylobacterium nodulans (strain LMG 21967 / CNCM I-2342 / ORS 2060)</name>
    <dbReference type="NCBI Taxonomy" id="460265"/>
    <lineage>
        <taxon>Bacteria</taxon>
        <taxon>Pseudomonadati</taxon>
        <taxon>Pseudomonadota</taxon>
        <taxon>Alphaproteobacteria</taxon>
        <taxon>Hyphomicrobiales</taxon>
        <taxon>Methylobacteriaceae</taxon>
        <taxon>Methylobacterium</taxon>
    </lineage>
</organism>
<dbReference type="HOGENOM" id="CLU_111553_2_0_5"/>
<keyword evidence="1" id="KW-0812">Transmembrane</keyword>
<dbReference type="RefSeq" id="WP_015929448.1">
    <property type="nucleotide sequence ID" value="NC_011894.1"/>
</dbReference>
<feature type="domain" description="TadE-like" evidence="2">
    <location>
        <begin position="22"/>
        <end position="64"/>
    </location>
</feature>
<feature type="transmembrane region" description="Helical" evidence="1">
    <location>
        <begin position="31"/>
        <end position="55"/>
    </location>
</feature>
<keyword evidence="4" id="KW-1185">Reference proteome</keyword>
<dbReference type="AlphaFoldDB" id="B8IFN8"/>
<proteinExistence type="predicted"/>
<dbReference type="Proteomes" id="UP000008207">
    <property type="component" value="Chromosome"/>
</dbReference>
<sequence length="193" mass="20528">MSRHPVRALTRSLRAFGRAQQGATAVEFSLVAIPFFGLLAAIIETAIAFFAGQLLDAAVSNASRQIYTGAFQTQTGVSATTSEQALTAFRNNLCANRVTIFNCSAVKVDIRTLDDNASFAAISPVDPSTKGWATGFGTRYLDAGGKPPGPGKIVIVQAAVAFPIFFSMINPATFGSNQRLLQSTVAFRTEPYK</sequence>
<dbReference type="KEGG" id="mno:Mnod_2822"/>
<evidence type="ECO:0000259" key="2">
    <source>
        <dbReference type="Pfam" id="PF07811"/>
    </source>
</evidence>
<protein>
    <submittedName>
        <fullName evidence="3">TadE family protein</fullName>
    </submittedName>
</protein>
<evidence type="ECO:0000313" key="3">
    <source>
        <dbReference type="EMBL" id="ACL57773.1"/>
    </source>
</evidence>
<dbReference type="OrthoDB" id="7349713at2"/>
<gene>
    <name evidence="3" type="ordered locus">Mnod_2822</name>
</gene>
<name>B8IFN8_METNO</name>
<evidence type="ECO:0000313" key="4">
    <source>
        <dbReference type="Proteomes" id="UP000008207"/>
    </source>
</evidence>
<dbReference type="InterPro" id="IPR012495">
    <property type="entry name" value="TadE-like_dom"/>
</dbReference>
<dbReference type="EMBL" id="CP001349">
    <property type="protein sequence ID" value="ACL57773.1"/>
    <property type="molecule type" value="Genomic_DNA"/>
</dbReference>
<dbReference type="STRING" id="460265.Mnod_2822"/>
<keyword evidence="1" id="KW-0472">Membrane</keyword>
<accession>B8IFN8</accession>
<evidence type="ECO:0000256" key="1">
    <source>
        <dbReference type="SAM" id="Phobius"/>
    </source>
</evidence>
<keyword evidence="1" id="KW-1133">Transmembrane helix</keyword>
<reference evidence="3 4" key="1">
    <citation type="submission" date="2009-01" db="EMBL/GenBank/DDBJ databases">
        <title>Complete sequence of chromosome of Methylobacterium nodulans ORS 2060.</title>
        <authorList>
            <consortium name="US DOE Joint Genome Institute"/>
            <person name="Lucas S."/>
            <person name="Copeland A."/>
            <person name="Lapidus A."/>
            <person name="Glavina del Rio T."/>
            <person name="Dalin E."/>
            <person name="Tice H."/>
            <person name="Bruce D."/>
            <person name="Goodwin L."/>
            <person name="Pitluck S."/>
            <person name="Sims D."/>
            <person name="Brettin T."/>
            <person name="Detter J.C."/>
            <person name="Han C."/>
            <person name="Larimer F."/>
            <person name="Land M."/>
            <person name="Hauser L."/>
            <person name="Kyrpides N."/>
            <person name="Ivanova N."/>
            <person name="Marx C.J."/>
            <person name="Richardson P."/>
        </authorList>
    </citation>
    <scope>NUCLEOTIDE SEQUENCE [LARGE SCALE GENOMIC DNA]</scope>
    <source>
        <strain evidence="4">LMG 21967 / CNCM I-2342 / ORS 2060</strain>
    </source>
</reference>
<dbReference type="Pfam" id="PF07811">
    <property type="entry name" value="TadE"/>
    <property type="match status" value="1"/>
</dbReference>